<reference evidence="1 2" key="1">
    <citation type="journal article" date="2016" name="Nat. Commun.">
        <title>Thousands of microbial genomes shed light on interconnected biogeochemical processes in an aquifer system.</title>
        <authorList>
            <person name="Anantharaman K."/>
            <person name="Brown C.T."/>
            <person name="Hug L.A."/>
            <person name="Sharon I."/>
            <person name="Castelle C.J."/>
            <person name="Probst A.J."/>
            <person name="Thomas B.C."/>
            <person name="Singh A."/>
            <person name="Wilkins M.J."/>
            <person name="Karaoz U."/>
            <person name="Brodie E.L."/>
            <person name="Williams K.H."/>
            <person name="Hubbard S.S."/>
            <person name="Banfield J.F."/>
        </authorList>
    </citation>
    <scope>NUCLEOTIDE SEQUENCE [LARGE SCALE GENOMIC DNA]</scope>
</reference>
<dbReference type="InterPro" id="IPR029044">
    <property type="entry name" value="Nucleotide-diphossugar_trans"/>
</dbReference>
<comment type="caution">
    <text evidence="1">The sequence shown here is derived from an EMBL/GenBank/DDBJ whole genome shotgun (WGS) entry which is preliminary data.</text>
</comment>
<evidence type="ECO:0000313" key="2">
    <source>
        <dbReference type="Proteomes" id="UP000177309"/>
    </source>
</evidence>
<name>A0A1F4TQ12_UNCSA</name>
<dbReference type="Proteomes" id="UP000177309">
    <property type="component" value="Unassembled WGS sequence"/>
</dbReference>
<dbReference type="SUPFAM" id="SSF53448">
    <property type="entry name" value="Nucleotide-diphospho-sugar transferases"/>
    <property type="match status" value="1"/>
</dbReference>
<dbReference type="InterPro" id="IPR005049">
    <property type="entry name" value="STL-like"/>
</dbReference>
<accession>A0A1F4TQ12</accession>
<protein>
    <submittedName>
        <fullName evidence="1">Uncharacterized protein</fullName>
    </submittedName>
</protein>
<dbReference type="PANTHER" id="PTHR31362:SF0">
    <property type="entry name" value="EXOSTOSIN DOMAIN-CONTAINING PROTEIN-RELATED"/>
    <property type="match status" value="1"/>
</dbReference>
<dbReference type="AlphaFoldDB" id="A0A1F4TQ12"/>
<organism evidence="1 2">
    <name type="scientific">candidate division WOR-1 bacterium RIFOXYC2_FULL_41_25</name>
    <dbReference type="NCBI Taxonomy" id="1802586"/>
    <lineage>
        <taxon>Bacteria</taxon>
        <taxon>Bacillati</taxon>
        <taxon>Saganbacteria</taxon>
    </lineage>
</organism>
<gene>
    <name evidence="1" type="ORF">A2462_03460</name>
</gene>
<proteinExistence type="predicted"/>
<dbReference type="PANTHER" id="PTHR31362">
    <property type="entry name" value="GLYCOSYLTRANSFERASE STELLO1-RELATED"/>
    <property type="match status" value="1"/>
</dbReference>
<evidence type="ECO:0000313" key="1">
    <source>
        <dbReference type="EMBL" id="OGC34756.1"/>
    </source>
</evidence>
<dbReference type="EMBL" id="MEUI01000013">
    <property type="protein sequence ID" value="OGC34756.1"/>
    <property type="molecule type" value="Genomic_DNA"/>
</dbReference>
<sequence length="305" mass="35241">MKKVIVTTTINPPTEAIERFDARSDWTIVVIGDLKTPKDYKLKNGLYISPAEQEKYDQKLSDAIGWKCIQRRSFGLLWAHDMKADVVAVIDDDNIPYEGWGEDLLLGKEVEVNYYDTDLPAFDPVGATNEKHLWHRGYPLQLVPKRDYSRIKKQKIICDVQADFWNGDPDIDAVCRMIYAPECNFEPGFFPLAANKPAPFNSQNTFLKGSLLKDYFLFPHVGRMDDIWAAYYVQARGAKVVFNKASVYQQRNIHDLVVDMKKEYIGYENNFELLKAISHDPETLLAYLPERSKQAFALYRRHFNA</sequence>